<dbReference type="Proteomes" id="UP000000927">
    <property type="component" value="Chromosome"/>
</dbReference>
<dbReference type="KEGG" id="pru:PRU_1760"/>
<dbReference type="AlphaFoldDB" id="D5ETU8"/>
<dbReference type="eggNOG" id="COG1216">
    <property type="taxonomic scope" value="Bacteria"/>
</dbReference>
<organism evidence="1 2">
    <name type="scientific">Xylanibacter ruminicola (strain ATCC 19189 / DSM 19721 / CIP 105475 / JCM 8958 / 23)</name>
    <name type="common">Prevotella ruminicola</name>
    <dbReference type="NCBI Taxonomy" id="264731"/>
    <lineage>
        <taxon>Bacteria</taxon>
        <taxon>Pseudomonadati</taxon>
        <taxon>Bacteroidota</taxon>
        <taxon>Bacteroidia</taxon>
        <taxon>Bacteroidales</taxon>
        <taxon>Prevotellaceae</taxon>
        <taxon>Xylanibacter</taxon>
    </lineage>
</organism>
<keyword evidence="2" id="KW-1185">Reference proteome</keyword>
<dbReference type="GeneID" id="31501315"/>
<dbReference type="RefSeq" id="WP_013063632.1">
    <property type="nucleotide sequence ID" value="NC_014033.1"/>
</dbReference>
<evidence type="ECO:0000313" key="2">
    <source>
        <dbReference type="Proteomes" id="UP000000927"/>
    </source>
</evidence>
<evidence type="ECO:0008006" key="3">
    <source>
        <dbReference type="Google" id="ProtNLM"/>
    </source>
</evidence>
<name>D5ETU8_XYLR2</name>
<proteinExistence type="predicted"/>
<dbReference type="STRING" id="264731.PRU_1760"/>
<sequence length="333" mass="38873">MCKQKDSQVIFDVIIPLGPDDISFISRVVSYINRCLVNINNIYIITANKNITYVGKKLSLYEQCQIIDEDHLIPNLSFDRVKQLLVKYAPDRVNRTGWYFQQFLKMGFSVSSLCGKFYLSWDSDTLPLAPISYFDEESILYNPKSEYNPNYFVAMEKLLGIGKVVDNSFISESMMFSSEYMRELLQAIDSSDVAGDDWVEKIMAAGDYSTPLPTFSEFETYGNYCAIKHPSAYKPRHLNTFREAGFIAGRNISDRHLREMSFDLDMASFEIFHQPMFPYNMSFYLMNKKKQIKKLLKMSFSEIFSYVVNKNAKKERDREREELMNKIKIRLPK</sequence>
<dbReference type="EMBL" id="CP002006">
    <property type="protein sequence ID" value="ADE81645.1"/>
    <property type="molecule type" value="Genomic_DNA"/>
</dbReference>
<gene>
    <name evidence="1" type="ordered locus">PRU_1760</name>
</gene>
<accession>D5ETU8</accession>
<evidence type="ECO:0000313" key="1">
    <source>
        <dbReference type="EMBL" id="ADE81645.1"/>
    </source>
</evidence>
<dbReference type="HOGENOM" id="CLU_076020_0_0_10"/>
<reference evidence="1 2" key="1">
    <citation type="journal article" date="2010" name="Microb. Ecol.">
        <title>Comparative genome analysis of Prevotella ruminicola and Prevotella bryantii: insights into their environmental niche.</title>
        <authorList>
            <consortium name="North American Consortium for Rumen Bacteria"/>
            <person name="Purushe J."/>
            <person name="Fouts D.E."/>
            <person name="Morrison M."/>
            <person name="White B.A."/>
            <person name="Mackie R.I."/>
            <person name="Coutinho P.M."/>
            <person name="Henrissat B."/>
            <person name="Nelson K.E."/>
        </authorList>
    </citation>
    <scope>NUCLEOTIDE SEQUENCE [LARGE SCALE GENOMIC DNA]</scope>
    <source>
        <strain evidence="2">ATCC 19189 / JCM 8958 / 23</strain>
    </source>
</reference>
<protein>
    <recommendedName>
        <fullName evidence="3">Glycosyl transferase family 8</fullName>
    </recommendedName>
</protein>